<dbReference type="InterPro" id="IPR001086">
    <property type="entry name" value="Preph_deHydtase"/>
</dbReference>
<evidence type="ECO:0000256" key="3">
    <source>
        <dbReference type="ARBA" id="ARBA00023002"/>
    </source>
</evidence>
<dbReference type="SUPFAM" id="SSF51735">
    <property type="entry name" value="NAD(P)-binding Rossmann-fold domains"/>
    <property type="match status" value="1"/>
</dbReference>
<dbReference type="PROSITE" id="PS51171">
    <property type="entry name" value="PREPHENATE_DEHYDR_3"/>
    <property type="match status" value="1"/>
</dbReference>
<gene>
    <name evidence="5" type="ORF">BDY17DRAFT_314776</name>
</gene>
<dbReference type="RefSeq" id="XP_033594566.1">
    <property type="nucleotide sequence ID" value="XM_033735853.1"/>
</dbReference>
<accession>A0A6A6Q9C8</accession>
<protein>
    <recommendedName>
        <fullName evidence="4">Prephenate dehydratase domain-containing protein</fullName>
    </recommendedName>
</protein>
<proteinExistence type="inferred from homology"/>
<dbReference type="InterPro" id="IPR020904">
    <property type="entry name" value="Sc_DH/Rdtase_CS"/>
</dbReference>
<dbReference type="GO" id="GO:0016491">
    <property type="term" value="F:oxidoreductase activity"/>
    <property type="evidence" value="ECO:0007669"/>
    <property type="project" value="UniProtKB-KW"/>
</dbReference>
<evidence type="ECO:0000313" key="6">
    <source>
        <dbReference type="Proteomes" id="UP000799767"/>
    </source>
</evidence>
<feature type="domain" description="Prephenate dehydratase" evidence="4">
    <location>
        <begin position="210"/>
        <end position="299"/>
    </location>
</feature>
<dbReference type="GO" id="GO:0004664">
    <property type="term" value="F:prephenate dehydratase activity"/>
    <property type="evidence" value="ECO:0007669"/>
    <property type="project" value="InterPro"/>
</dbReference>
<comment type="similarity">
    <text evidence="1">Belongs to the short-chain dehydrogenases/reductases (SDR) family.</text>
</comment>
<keyword evidence="6" id="KW-1185">Reference proteome</keyword>
<dbReference type="GeneID" id="54476855"/>
<organism evidence="5 6">
    <name type="scientific">Neohortaea acidophila</name>
    <dbReference type="NCBI Taxonomy" id="245834"/>
    <lineage>
        <taxon>Eukaryota</taxon>
        <taxon>Fungi</taxon>
        <taxon>Dikarya</taxon>
        <taxon>Ascomycota</taxon>
        <taxon>Pezizomycotina</taxon>
        <taxon>Dothideomycetes</taxon>
        <taxon>Dothideomycetidae</taxon>
        <taxon>Mycosphaerellales</taxon>
        <taxon>Teratosphaeriaceae</taxon>
        <taxon>Neohortaea</taxon>
    </lineage>
</organism>
<dbReference type="Proteomes" id="UP000799767">
    <property type="component" value="Unassembled WGS sequence"/>
</dbReference>
<evidence type="ECO:0000313" key="5">
    <source>
        <dbReference type="EMBL" id="KAF2487997.1"/>
    </source>
</evidence>
<dbReference type="PANTHER" id="PTHR43180">
    <property type="entry name" value="3-OXOACYL-(ACYL-CARRIER-PROTEIN) REDUCTASE (AFU_ORTHOLOGUE AFUA_6G11210)"/>
    <property type="match status" value="1"/>
</dbReference>
<sequence length="299" mass="32099">MPAVTFDGQPPRKAGTADLSQLAGKSVIVTGGASGLGEAMVRAFSAAGAFVTIGDIAEERALKLVAELGGEGRVQFVRCNVTVWKDQVQLFKAAMERSPAHCIDVVVGNAGVITQETFEDVANPGDLDPPEPDFTTIHTTLMGNLFTAKLAIHYFQLQPEGPGRDRCLILTASISGYVDHATLPQYSISKWGIRGFMRATRRTLVGKKIRINVLAPWYTRTNILPGQIWDALESQNTPLAKASDVALAAIHLAADPTINGRSFAVLPRELNPDGYVDLGEDDYAEGSSIEVLQRKVLGA</sequence>
<evidence type="ECO:0000256" key="2">
    <source>
        <dbReference type="ARBA" id="ARBA00022857"/>
    </source>
</evidence>
<keyword evidence="3" id="KW-0560">Oxidoreductase</keyword>
<keyword evidence="2" id="KW-0521">NADP</keyword>
<name>A0A6A6Q9C8_9PEZI</name>
<dbReference type="OrthoDB" id="5371740at2759"/>
<dbReference type="InterPro" id="IPR036291">
    <property type="entry name" value="NAD(P)-bd_dom_sf"/>
</dbReference>
<evidence type="ECO:0000256" key="1">
    <source>
        <dbReference type="ARBA" id="ARBA00006484"/>
    </source>
</evidence>
<dbReference type="PRINTS" id="PR00081">
    <property type="entry name" value="GDHRDH"/>
</dbReference>
<dbReference type="InterPro" id="IPR002347">
    <property type="entry name" value="SDR_fam"/>
</dbReference>
<dbReference type="GO" id="GO:0009094">
    <property type="term" value="P:L-phenylalanine biosynthetic process"/>
    <property type="evidence" value="ECO:0007669"/>
    <property type="project" value="InterPro"/>
</dbReference>
<dbReference type="PROSITE" id="PS00061">
    <property type="entry name" value="ADH_SHORT"/>
    <property type="match status" value="1"/>
</dbReference>
<reference evidence="5" key="1">
    <citation type="journal article" date="2020" name="Stud. Mycol.">
        <title>101 Dothideomycetes genomes: a test case for predicting lifestyles and emergence of pathogens.</title>
        <authorList>
            <person name="Haridas S."/>
            <person name="Albert R."/>
            <person name="Binder M."/>
            <person name="Bloem J."/>
            <person name="Labutti K."/>
            <person name="Salamov A."/>
            <person name="Andreopoulos B."/>
            <person name="Baker S."/>
            <person name="Barry K."/>
            <person name="Bills G."/>
            <person name="Bluhm B."/>
            <person name="Cannon C."/>
            <person name="Castanera R."/>
            <person name="Culley D."/>
            <person name="Daum C."/>
            <person name="Ezra D."/>
            <person name="Gonzalez J."/>
            <person name="Henrissat B."/>
            <person name="Kuo A."/>
            <person name="Liang C."/>
            <person name="Lipzen A."/>
            <person name="Lutzoni F."/>
            <person name="Magnuson J."/>
            <person name="Mondo S."/>
            <person name="Nolan M."/>
            <person name="Ohm R."/>
            <person name="Pangilinan J."/>
            <person name="Park H.-J."/>
            <person name="Ramirez L."/>
            <person name="Alfaro M."/>
            <person name="Sun H."/>
            <person name="Tritt A."/>
            <person name="Yoshinaga Y."/>
            <person name="Zwiers L.-H."/>
            <person name="Turgeon B."/>
            <person name="Goodwin S."/>
            <person name="Spatafora J."/>
            <person name="Crous P."/>
            <person name="Grigoriev I."/>
        </authorList>
    </citation>
    <scope>NUCLEOTIDE SEQUENCE</scope>
    <source>
        <strain evidence="5">CBS 113389</strain>
    </source>
</reference>
<dbReference type="AlphaFoldDB" id="A0A6A6Q9C8"/>
<dbReference type="Gene3D" id="3.40.50.720">
    <property type="entry name" value="NAD(P)-binding Rossmann-like Domain"/>
    <property type="match status" value="1"/>
</dbReference>
<dbReference type="Pfam" id="PF00106">
    <property type="entry name" value="adh_short"/>
    <property type="match status" value="1"/>
</dbReference>
<dbReference type="PANTHER" id="PTHR43180:SF31">
    <property type="entry name" value="CHAIN DEHYDROGENASE_REDUCTASE, PUTATIVE (AFU_ORTHOLOGUE AFUA_2G16570)-RELATED"/>
    <property type="match status" value="1"/>
</dbReference>
<evidence type="ECO:0000259" key="4">
    <source>
        <dbReference type="PROSITE" id="PS51171"/>
    </source>
</evidence>
<dbReference type="EMBL" id="MU001631">
    <property type="protein sequence ID" value="KAF2487997.1"/>
    <property type="molecule type" value="Genomic_DNA"/>
</dbReference>